<sequence>MVREKWIYCPICNNKTRIKIRKETMAENLPVFCPKCKIQSILDIEPDFKIKVITHIV</sequence>
<name>C0CLR6_BLAHS</name>
<evidence type="ECO:0000313" key="1">
    <source>
        <dbReference type="EMBL" id="EEG49301.1"/>
    </source>
</evidence>
<reference evidence="1 2" key="1">
    <citation type="submission" date="2009-01" db="EMBL/GenBank/DDBJ databases">
        <authorList>
            <person name="Fulton L."/>
            <person name="Clifton S."/>
            <person name="Fulton B."/>
            <person name="Xu J."/>
            <person name="Minx P."/>
            <person name="Pepin K.H."/>
            <person name="Johnson M."/>
            <person name="Bhonagiri V."/>
            <person name="Nash W.E."/>
            <person name="Mardis E.R."/>
            <person name="Wilson R.K."/>
        </authorList>
    </citation>
    <scope>NUCLEOTIDE SEQUENCE [LARGE SCALE GENOMIC DNA]</scope>
    <source>
        <strain evidence="2">DSM 10507 / JCM 14656 / S5a33</strain>
    </source>
</reference>
<dbReference type="PATRIC" id="fig|476272.21.peg.2151"/>
<gene>
    <name evidence="1" type="ORF">RUMHYD_01773</name>
</gene>
<reference evidence="1 2" key="2">
    <citation type="submission" date="2009-02" db="EMBL/GenBank/DDBJ databases">
        <title>Draft genome sequence of Blautia hydrogenotrophica DSM 10507 (Ruminococcus hydrogenotrophicus DSM 10507).</title>
        <authorList>
            <person name="Sudarsanam P."/>
            <person name="Ley R."/>
            <person name="Guruge J."/>
            <person name="Turnbaugh P.J."/>
            <person name="Mahowald M."/>
            <person name="Liep D."/>
            <person name="Gordon J."/>
        </authorList>
    </citation>
    <scope>NUCLEOTIDE SEQUENCE [LARGE SCALE GENOMIC DNA]</scope>
    <source>
        <strain evidence="2">DSM 10507 / JCM 14656 / S5a33</strain>
    </source>
</reference>
<protein>
    <recommendedName>
        <fullName evidence="3">Conjugal transfer protein</fullName>
    </recommendedName>
</protein>
<organism evidence="1 2">
    <name type="scientific">Blautia hydrogenotrophica (strain DSM 10507 / JCM 14656 / S5a33)</name>
    <name type="common">Ruminococcus hydrogenotrophicus</name>
    <dbReference type="NCBI Taxonomy" id="476272"/>
    <lineage>
        <taxon>Bacteria</taxon>
        <taxon>Bacillati</taxon>
        <taxon>Bacillota</taxon>
        <taxon>Clostridia</taxon>
        <taxon>Lachnospirales</taxon>
        <taxon>Lachnospiraceae</taxon>
        <taxon>Blautia</taxon>
    </lineage>
</organism>
<keyword evidence="2" id="KW-1185">Reference proteome</keyword>
<dbReference type="InterPro" id="IPR025957">
    <property type="entry name" value="Cys_rich_KTR"/>
</dbReference>
<dbReference type="EMBL" id="ACBZ01000090">
    <property type="protein sequence ID" value="EEG49301.1"/>
    <property type="molecule type" value="Genomic_DNA"/>
</dbReference>
<dbReference type="GeneID" id="86822026"/>
<dbReference type="Pfam" id="PF14205">
    <property type="entry name" value="Cys_rich_KTR"/>
    <property type="match status" value="1"/>
</dbReference>
<evidence type="ECO:0008006" key="3">
    <source>
        <dbReference type="Google" id="ProtNLM"/>
    </source>
</evidence>
<dbReference type="eggNOG" id="ENOG50330MY">
    <property type="taxonomic scope" value="Bacteria"/>
</dbReference>
<comment type="caution">
    <text evidence="1">The sequence shown here is derived from an EMBL/GenBank/DDBJ whole genome shotgun (WGS) entry which is preliminary data.</text>
</comment>
<dbReference type="RefSeq" id="WP_005948621.1">
    <property type="nucleotide sequence ID" value="NZ_CP136423.1"/>
</dbReference>
<dbReference type="Proteomes" id="UP000003100">
    <property type="component" value="Unassembled WGS sequence"/>
</dbReference>
<dbReference type="AlphaFoldDB" id="C0CLR6"/>
<proteinExistence type="predicted"/>
<evidence type="ECO:0000313" key="2">
    <source>
        <dbReference type="Proteomes" id="UP000003100"/>
    </source>
</evidence>
<accession>C0CLR6</accession>
<dbReference type="HOGENOM" id="CLU_188234_0_0_9"/>